<dbReference type="PANTHER" id="PTHR11102:SF160">
    <property type="entry name" value="ERAD-ASSOCIATED E3 UBIQUITIN-PROTEIN LIGASE COMPONENT HRD3"/>
    <property type="match status" value="1"/>
</dbReference>
<protein>
    <submittedName>
        <fullName evidence="1">Sel1 repeat family protein</fullName>
    </submittedName>
</protein>
<dbReference type="SUPFAM" id="SSF81901">
    <property type="entry name" value="HCP-like"/>
    <property type="match status" value="2"/>
</dbReference>
<dbReference type="EMBL" id="JACOPN010000001">
    <property type="protein sequence ID" value="MBC5716016.1"/>
    <property type="molecule type" value="Genomic_DNA"/>
</dbReference>
<accession>A0A8J6J1U8</accession>
<dbReference type="SMART" id="SM00671">
    <property type="entry name" value="SEL1"/>
    <property type="match status" value="4"/>
</dbReference>
<sequence>MEITLDSRFVQYLELRNRALKKREPTALYQLAQVYSHMNGKEAKRKAYELYKISAAFGYAEAQFMMGVCCENGTGIRRSEQMAIMWYLRAEISAASDIADHSEFVEKTEQERLRLYREDPYFAAEMDDAAYAQLDLQEDAAIDEIAFAAEAGDPAAQDCLGHSYALGCNGLEEDHKAAEYWHRKSAQQGWLAGMHHLAQFYKRAERYREAAEWYRKFAELRIKQRKTELGW</sequence>
<keyword evidence="2" id="KW-1185">Reference proteome</keyword>
<organism evidence="1 2">
    <name type="scientific">Flintibacter faecis</name>
    <dbReference type="NCBI Taxonomy" id="2763047"/>
    <lineage>
        <taxon>Bacteria</taxon>
        <taxon>Bacillati</taxon>
        <taxon>Bacillota</taxon>
        <taxon>Clostridia</taxon>
        <taxon>Eubacteriales</taxon>
        <taxon>Flintibacter</taxon>
    </lineage>
</organism>
<reference evidence="1" key="1">
    <citation type="submission" date="2020-08" db="EMBL/GenBank/DDBJ databases">
        <title>Genome public.</title>
        <authorList>
            <person name="Liu C."/>
            <person name="Sun Q."/>
        </authorList>
    </citation>
    <scope>NUCLEOTIDE SEQUENCE</scope>
    <source>
        <strain evidence="1">BX5</strain>
    </source>
</reference>
<dbReference type="Pfam" id="PF08238">
    <property type="entry name" value="Sel1"/>
    <property type="match status" value="4"/>
</dbReference>
<evidence type="ECO:0000313" key="2">
    <source>
        <dbReference type="Proteomes" id="UP000602260"/>
    </source>
</evidence>
<dbReference type="InterPro" id="IPR011990">
    <property type="entry name" value="TPR-like_helical_dom_sf"/>
</dbReference>
<dbReference type="InterPro" id="IPR006597">
    <property type="entry name" value="Sel1-like"/>
</dbReference>
<proteinExistence type="predicted"/>
<comment type="caution">
    <text evidence="1">The sequence shown here is derived from an EMBL/GenBank/DDBJ whole genome shotgun (WGS) entry which is preliminary data.</text>
</comment>
<dbReference type="InterPro" id="IPR050767">
    <property type="entry name" value="Sel1_AlgK"/>
</dbReference>
<dbReference type="Gene3D" id="1.25.40.10">
    <property type="entry name" value="Tetratricopeptide repeat domain"/>
    <property type="match status" value="2"/>
</dbReference>
<name>A0A8J6J1U8_9FIRM</name>
<evidence type="ECO:0000313" key="1">
    <source>
        <dbReference type="EMBL" id="MBC5716016.1"/>
    </source>
</evidence>
<dbReference type="PANTHER" id="PTHR11102">
    <property type="entry name" value="SEL-1-LIKE PROTEIN"/>
    <property type="match status" value="1"/>
</dbReference>
<dbReference type="AlphaFoldDB" id="A0A8J6J1U8"/>
<dbReference type="Proteomes" id="UP000602260">
    <property type="component" value="Unassembled WGS sequence"/>
</dbReference>
<gene>
    <name evidence="1" type="ORF">H8S55_01515</name>
</gene>
<dbReference type="RefSeq" id="WP_186877512.1">
    <property type="nucleotide sequence ID" value="NZ_JACOPN010000001.1"/>
</dbReference>